<dbReference type="Gene3D" id="3.30.420.150">
    <property type="entry name" value="Exopolyphosphatase. Domain 2"/>
    <property type="match status" value="1"/>
</dbReference>
<dbReference type="InterPro" id="IPR043129">
    <property type="entry name" value="ATPase_NBD"/>
</dbReference>
<proteinExistence type="predicted"/>
<evidence type="ECO:0000313" key="3">
    <source>
        <dbReference type="Proteomes" id="UP000256845"/>
    </source>
</evidence>
<gene>
    <name evidence="2" type="ORF">DFP90_101298</name>
</gene>
<protein>
    <submittedName>
        <fullName evidence="2">Exopolyphosphatase/guanosine-5'-triphosphate, 3'-diphosphate pyrophosphatase</fullName>
    </submittedName>
</protein>
<dbReference type="PANTHER" id="PTHR30005">
    <property type="entry name" value="EXOPOLYPHOSPHATASE"/>
    <property type="match status" value="1"/>
</dbReference>
<feature type="domain" description="Ppx/GppA phosphatase N-terminal" evidence="1">
    <location>
        <begin position="24"/>
        <end position="319"/>
    </location>
</feature>
<organism evidence="2 3">
    <name type="scientific">Aestuariispira insulae</name>
    <dbReference type="NCBI Taxonomy" id="1461337"/>
    <lineage>
        <taxon>Bacteria</taxon>
        <taxon>Pseudomonadati</taxon>
        <taxon>Pseudomonadota</taxon>
        <taxon>Alphaproteobacteria</taxon>
        <taxon>Rhodospirillales</taxon>
        <taxon>Kiloniellaceae</taxon>
        <taxon>Aestuariispira</taxon>
    </lineage>
</organism>
<sequence length="333" mass="36466">MPSTGRWAHTYAALDLGTHNCRLLVARPTAGSFRVIDSFSRVVRLGEGVGQTGRLSEAAQLRAIKTLGACAAKMKKRGVDRFRAIATQACRLATNQQQFLDRVLDETGLLLEVIDPVEEARLAISGCVPLLNRRDDYALIFDIGGGSTQVIFLDAKAEIPSIIDSLSIPYGVVTLGEKIGPGELGQQAYDQWVMSVADAFSDFCKRNDISDRIEQGRVQMVGTSGTVTTLSGIHQALPRYNRADVDGSRLSFEAAQAISDRLRQMPLDERIKHPCIGRDRADLVLAGCIIFSAICKCWPVGSLSVADRGIREGILQDLMFEADRESRKKYHGQ</sequence>
<dbReference type="AlphaFoldDB" id="A0A3D9HVI8"/>
<dbReference type="Gene3D" id="3.30.420.40">
    <property type="match status" value="1"/>
</dbReference>
<dbReference type="InterPro" id="IPR050273">
    <property type="entry name" value="GppA/Ppx_hydrolase"/>
</dbReference>
<evidence type="ECO:0000313" key="2">
    <source>
        <dbReference type="EMBL" id="RED53508.1"/>
    </source>
</evidence>
<comment type="caution">
    <text evidence="2">The sequence shown here is derived from an EMBL/GenBank/DDBJ whole genome shotgun (WGS) entry which is preliminary data.</text>
</comment>
<accession>A0A3D9HVI8</accession>
<dbReference type="Pfam" id="PF02541">
    <property type="entry name" value="Ppx-GppA"/>
    <property type="match status" value="1"/>
</dbReference>
<dbReference type="Proteomes" id="UP000256845">
    <property type="component" value="Unassembled WGS sequence"/>
</dbReference>
<dbReference type="SUPFAM" id="SSF53067">
    <property type="entry name" value="Actin-like ATPase domain"/>
    <property type="match status" value="2"/>
</dbReference>
<name>A0A3D9HVI8_9PROT</name>
<dbReference type="PANTHER" id="PTHR30005:SF0">
    <property type="entry name" value="RETROGRADE REGULATION PROTEIN 2"/>
    <property type="match status" value="1"/>
</dbReference>
<dbReference type="GO" id="GO:0016462">
    <property type="term" value="F:pyrophosphatase activity"/>
    <property type="evidence" value="ECO:0007669"/>
    <property type="project" value="TreeGrafter"/>
</dbReference>
<keyword evidence="3" id="KW-1185">Reference proteome</keyword>
<evidence type="ECO:0000259" key="1">
    <source>
        <dbReference type="Pfam" id="PF02541"/>
    </source>
</evidence>
<reference evidence="2 3" key="1">
    <citation type="submission" date="2018-07" db="EMBL/GenBank/DDBJ databases">
        <title>Genomic Encyclopedia of Type Strains, Phase III (KMG-III): the genomes of soil and plant-associated and newly described type strains.</title>
        <authorList>
            <person name="Whitman W."/>
        </authorList>
    </citation>
    <scope>NUCLEOTIDE SEQUENCE [LARGE SCALE GENOMIC DNA]</scope>
    <source>
        <strain evidence="2 3">CECT 8488</strain>
    </source>
</reference>
<dbReference type="CDD" id="cd24054">
    <property type="entry name" value="ASKHA_NBD_AaPPX-GppA_MtPPX2-like"/>
    <property type="match status" value="1"/>
</dbReference>
<dbReference type="InterPro" id="IPR003695">
    <property type="entry name" value="Ppx_GppA_N"/>
</dbReference>
<dbReference type="OrthoDB" id="9793035at2"/>
<dbReference type="EMBL" id="QRDW01000001">
    <property type="protein sequence ID" value="RED53508.1"/>
    <property type="molecule type" value="Genomic_DNA"/>
</dbReference>